<protein>
    <submittedName>
        <fullName evidence="1">Uncharacterized protein</fullName>
    </submittedName>
</protein>
<keyword evidence="2" id="KW-1185">Reference proteome</keyword>
<sequence>MSQMSQKHADTYALGEFDWKVDLLEAAVDLQIAVTISCAPTLIGWPIRGRLGAKNPAEAAVFDARTAEATVARYYPGSQSYAPFAASLFPALISSSPQSIHAFLASFLA</sequence>
<accession>A0AAD5RFE3</accession>
<name>A0AAD5RFE3_9PEZI</name>
<dbReference type="AlphaFoldDB" id="A0AAD5RFE3"/>
<organism evidence="1 2">
    <name type="scientific">Zalerion maritima</name>
    <dbReference type="NCBI Taxonomy" id="339359"/>
    <lineage>
        <taxon>Eukaryota</taxon>
        <taxon>Fungi</taxon>
        <taxon>Dikarya</taxon>
        <taxon>Ascomycota</taxon>
        <taxon>Pezizomycotina</taxon>
        <taxon>Sordariomycetes</taxon>
        <taxon>Lulworthiomycetidae</taxon>
        <taxon>Lulworthiales</taxon>
        <taxon>Lulworthiaceae</taxon>
        <taxon>Zalerion</taxon>
    </lineage>
</organism>
<proteinExistence type="predicted"/>
<evidence type="ECO:0000313" key="1">
    <source>
        <dbReference type="EMBL" id="KAJ2890379.1"/>
    </source>
</evidence>
<dbReference type="EMBL" id="JAKWBI020001577">
    <property type="protein sequence ID" value="KAJ2890379.1"/>
    <property type="molecule type" value="Genomic_DNA"/>
</dbReference>
<dbReference type="Proteomes" id="UP001201980">
    <property type="component" value="Unassembled WGS sequence"/>
</dbReference>
<comment type="caution">
    <text evidence="1">The sequence shown here is derived from an EMBL/GenBank/DDBJ whole genome shotgun (WGS) entry which is preliminary data.</text>
</comment>
<reference evidence="1" key="1">
    <citation type="submission" date="2022-07" db="EMBL/GenBank/DDBJ databases">
        <title>Draft genome sequence of Zalerion maritima ATCC 34329, a (micro)plastics degrading marine fungus.</title>
        <authorList>
            <person name="Paco A."/>
            <person name="Goncalves M.F.M."/>
            <person name="Rocha-Santos T.A.P."/>
            <person name="Alves A."/>
        </authorList>
    </citation>
    <scope>NUCLEOTIDE SEQUENCE</scope>
    <source>
        <strain evidence="1">ATCC 34329</strain>
    </source>
</reference>
<gene>
    <name evidence="1" type="ORF">MKZ38_001964</name>
</gene>
<evidence type="ECO:0000313" key="2">
    <source>
        <dbReference type="Proteomes" id="UP001201980"/>
    </source>
</evidence>